<name>T1QE27_9EUKA</name>
<dbReference type="AlphaFoldDB" id="T1QE27"/>
<reference evidence="2" key="1">
    <citation type="journal article" date="2013" name="Protist Genomics">
        <title>The complete mitochondrial genome from an unidentified Phalansterium species.</title>
        <authorList>
            <person name="Pombert J.-F."/>
            <person name="Smirnov A."/>
            <person name="James E.R."/>
            <person name="Janouskovec J."/>
            <person name="Gray M.W."/>
            <person name="Keeling P.J."/>
        </authorList>
    </citation>
    <scope>NUCLEOTIDE SEQUENCE</scope>
    <source>
        <strain evidence="2">UTEX1284</strain>
    </source>
</reference>
<organism evidence="2">
    <name type="scientific">Phalansterium sp. PJK-2012</name>
    <dbReference type="NCBI Taxonomy" id="1267188"/>
    <lineage>
        <taxon>Eukaryota</taxon>
        <taxon>Amoebozoa</taxon>
        <taxon>Evosea</taxon>
        <taxon>Variosea</taxon>
        <taxon>Phalansterium</taxon>
    </lineage>
</organism>
<accession>T1QE27</accession>
<keyword evidence="1" id="KW-0472">Membrane</keyword>
<sequence>MTIDIINFFISTVGTVIPIVCAVLLCTYDIREGMEKSYFRNAIRQSLSSSSIFVLDETKINETMLIKRTDVNIENFYVLSPTEAIKLDVYRPLNDSEIEKLKFYQNYPMKIDNIKLWNINEKKFDVFNFYLLFQRGDENSLLRKGVHFIIEHENGRRYLIPSTLLVDSSIDISTNSNVYGFNTFFNITKASALIRKHMGEEEPKTLEDVIKSNRLKLGSIIILEKLLIMWIKIMTIFISIILIKEL</sequence>
<keyword evidence="1" id="KW-0812">Transmembrane</keyword>
<dbReference type="EMBL" id="KC121006">
    <property type="protein sequence ID" value="AFZ64074.1"/>
    <property type="molecule type" value="Genomic_DNA"/>
</dbReference>
<feature type="transmembrane region" description="Helical" evidence="1">
    <location>
        <begin position="220"/>
        <end position="243"/>
    </location>
</feature>
<keyword evidence="1" id="KW-1133">Transmembrane helix</keyword>
<evidence type="ECO:0000313" key="2">
    <source>
        <dbReference type="EMBL" id="AFZ64074.1"/>
    </source>
</evidence>
<proteinExistence type="predicted"/>
<feature type="transmembrane region" description="Helical" evidence="1">
    <location>
        <begin position="6"/>
        <end position="30"/>
    </location>
</feature>
<keyword evidence="2" id="KW-0496">Mitochondrion</keyword>
<geneLocation type="mitochondrion" evidence="2"/>
<protein>
    <submittedName>
        <fullName evidence="2">Uncharacterized protein</fullName>
    </submittedName>
</protein>
<gene>
    <name evidence="2" type="primary">orf246</name>
</gene>
<evidence type="ECO:0000256" key="1">
    <source>
        <dbReference type="SAM" id="Phobius"/>
    </source>
</evidence>